<dbReference type="EMBL" id="AM920436">
    <property type="protein sequence ID" value="CAP96636.1"/>
    <property type="molecule type" value="Genomic_DNA"/>
</dbReference>
<feature type="region of interest" description="Disordered" evidence="1">
    <location>
        <begin position="57"/>
        <end position="102"/>
    </location>
</feature>
<dbReference type="VEuPathDB" id="FungiDB:PCH_Pc21g17390"/>
<dbReference type="HOGENOM" id="CLU_1687236_0_0_1"/>
<proteinExistence type="predicted"/>
<dbReference type="AlphaFoldDB" id="B6HMI2"/>
<feature type="region of interest" description="Disordered" evidence="1">
    <location>
        <begin position="119"/>
        <end position="156"/>
    </location>
</feature>
<feature type="compositionally biased region" description="Basic and acidic residues" evidence="1">
    <location>
        <begin position="57"/>
        <end position="69"/>
    </location>
</feature>
<feature type="compositionally biased region" description="Polar residues" evidence="1">
    <location>
        <begin position="93"/>
        <end position="102"/>
    </location>
</feature>
<sequence length="156" mass="16736">MAREGAVAVGINRQQQSRVSLIIVNAIGERLYGMLGDEKRDVWGRGRSFRCDGGERVLSETRESKKASKEASSQGKARWGGNGVARQARGNLGAQSKGLTTAWQGVFRKGTSGTVPVWDKATISSRGMNPPDIPGINGNGKANQKAQLRKGQNNPM</sequence>
<keyword evidence="3" id="KW-1185">Reference proteome</keyword>
<dbReference type="Proteomes" id="UP000000724">
    <property type="component" value="Contig Pc00c21"/>
</dbReference>
<dbReference type="OrthoDB" id="4367784at2759"/>
<gene>
    <name evidence="2" type="ORF">Pc21g17390</name>
    <name evidence="2" type="ORF">PCH_Pc21g17390</name>
</gene>
<name>B6HMI2_PENRW</name>
<feature type="compositionally biased region" description="Polar residues" evidence="1">
    <location>
        <begin position="140"/>
        <end position="156"/>
    </location>
</feature>
<evidence type="ECO:0000313" key="2">
    <source>
        <dbReference type="EMBL" id="CAP96636.1"/>
    </source>
</evidence>
<evidence type="ECO:0000313" key="3">
    <source>
        <dbReference type="Proteomes" id="UP000000724"/>
    </source>
</evidence>
<evidence type="ECO:0000256" key="1">
    <source>
        <dbReference type="SAM" id="MobiDB-lite"/>
    </source>
</evidence>
<organism evidence="2 3">
    <name type="scientific">Penicillium rubens (strain ATCC 28089 / DSM 1075 / NRRL 1951 / Wisconsin 54-1255)</name>
    <name type="common">Penicillium chrysogenum</name>
    <dbReference type="NCBI Taxonomy" id="500485"/>
    <lineage>
        <taxon>Eukaryota</taxon>
        <taxon>Fungi</taxon>
        <taxon>Dikarya</taxon>
        <taxon>Ascomycota</taxon>
        <taxon>Pezizomycotina</taxon>
        <taxon>Eurotiomycetes</taxon>
        <taxon>Eurotiomycetidae</taxon>
        <taxon>Eurotiales</taxon>
        <taxon>Aspergillaceae</taxon>
        <taxon>Penicillium</taxon>
        <taxon>Penicillium chrysogenum species complex</taxon>
    </lineage>
</organism>
<reference evidence="2 3" key="1">
    <citation type="journal article" date="2008" name="Nat. Biotechnol.">
        <title>Genome sequencing and analysis of the filamentous fungus Penicillium chrysogenum.</title>
        <authorList>
            <person name="van den Berg M.A."/>
            <person name="Albang R."/>
            <person name="Albermann K."/>
            <person name="Badger J.H."/>
            <person name="Daran J.-M."/>
            <person name="Driessen A.J.M."/>
            <person name="Garcia-Estrada C."/>
            <person name="Fedorova N.D."/>
            <person name="Harris D.M."/>
            <person name="Heijne W.H.M."/>
            <person name="Joardar V.S."/>
            <person name="Kiel J.A.K.W."/>
            <person name="Kovalchuk A."/>
            <person name="Martin J.F."/>
            <person name="Nierman W.C."/>
            <person name="Nijland J.G."/>
            <person name="Pronk J.T."/>
            <person name="Roubos J.A."/>
            <person name="van der Klei I.J."/>
            <person name="van Peij N.N.M.E."/>
            <person name="Veenhuis M."/>
            <person name="von Doehren H."/>
            <person name="Wagner C."/>
            <person name="Wortman J.R."/>
            <person name="Bovenberg R.A.L."/>
        </authorList>
    </citation>
    <scope>NUCLEOTIDE SEQUENCE [LARGE SCALE GENOMIC DNA]</scope>
    <source>
        <strain evidence="3">ATCC 28089 / DSM 1075 / NRRL 1951 / Wisconsin 54-1255</strain>
    </source>
</reference>
<protein>
    <submittedName>
        <fullName evidence="2">Uncharacterized protein</fullName>
    </submittedName>
</protein>
<accession>B6HMI2</accession>